<dbReference type="STRING" id="1208324.P73_1370"/>
<dbReference type="PROSITE" id="PS50928">
    <property type="entry name" value="ABC_TM1"/>
    <property type="match status" value="1"/>
</dbReference>
<keyword evidence="7 8" id="KW-0472">Membrane</keyword>
<evidence type="ECO:0000256" key="3">
    <source>
        <dbReference type="ARBA" id="ARBA00022448"/>
    </source>
</evidence>
<evidence type="ECO:0000256" key="1">
    <source>
        <dbReference type="ARBA" id="ARBA00004651"/>
    </source>
</evidence>
<dbReference type="SUPFAM" id="SSF161098">
    <property type="entry name" value="MetI-like"/>
    <property type="match status" value="1"/>
</dbReference>
<comment type="subcellular location">
    <subcellularLocation>
        <location evidence="1 8">Cell membrane</location>
        <topology evidence="1 8">Multi-pass membrane protein</topology>
    </subcellularLocation>
</comment>
<feature type="transmembrane region" description="Helical" evidence="8">
    <location>
        <begin position="170"/>
        <end position="193"/>
    </location>
</feature>
<keyword evidence="4" id="KW-1003">Cell membrane</keyword>
<keyword evidence="3 8" id="KW-0813">Transport</keyword>
<evidence type="ECO:0000256" key="2">
    <source>
        <dbReference type="ARBA" id="ARBA00009306"/>
    </source>
</evidence>
<dbReference type="PANTHER" id="PTHR43227:SF8">
    <property type="entry name" value="DIACETYLCHITOBIOSE UPTAKE SYSTEM PERMEASE PROTEIN DASB"/>
    <property type="match status" value="1"/>
</dbReference>
<feature type="transmembrane region" description="Helical" evidence="8">
    <location>
        <begin position="277"/>
        <end position="298"/>
    </location>
</feature>
<dbReference type="GO" id="GO:0005886">
    <property type="term" value="C:plasma membrane"/>
    <property type="evidence" value="ECO:0007669"/>
    <property type="project" value="UniProtKB-SubCell"/>
</dbReference>
<evidence type="ECO:0000313" key="11">
    <source>
        <dbReference type="Proteomes" id="UP000031521"/>
    </source>
</evidence>
<proteinExistence type="inferred from homology"/>
<feature type="transmembrane region" description="Helical" evidence="8">
    <location>
        <begin position="84"/>
        <end position="106"/>
    </location>
</feature>
<dbReference type="KEGG" id="cid:P73_1370"/>
<organism evidence="10 11">
    <name type="scientific">Celeribacter indicus</name>
    <dbReference type="NCBI Taxonomy" id="1208324"/>
    <lineage>
        <taxon>Bacteria</taxon>
        <taxon>Pseudomonadati</taxon>
        <taxon>Pseudomonadota</taxon>
        <taxon>Alphaproteobacteria</taxon>
        <taxon>Rhodobacterales</taxon>
        <taxon>Roseobacteraceae</taxon>
        <taxon>Celeribacter</taxon>
    </lineage>
</organism>
<comment type="similarity">
    <text evidence="2 8">Belongs to the binding-protein-dependent transport system permease family.</text>
</comment>
<dbReference type="InterPro" id="IPR050809">
    <property type="entry name" value="UgpAE/MalFG_permease"/>
</dbReference>
<dbReference type="CDD" id="cd06261">
    <property type="entry name" value="TM_PBP2"/>
    <property type="match status" value="1"/>
</dbReference>
<keyword evidence="5 8" id="KW-0812">Transmembrane</keyword>
<dbReference type="HOGENOM" id="CLU_016047_0_3_5"/>
<dbReference type="Pfam" id="PF00528">
    <property type="entry name" value="BPD_transp_1"/>
    <property type="match status" value="1"/>
</dbReference>
<evidence type="ECO:0000313" key="10">
    <source>
        <dbReference type="EMBL" id="AJE46085.1"/>
    </source>
</evidence>
<name>A0A0B5DY45_9RHOB</name>
<keyword evidence="6 8" id="KW-1133">Transmembrane helix</keyword>
<dbReference type="GO" id="GO:0055085">
    <property type="term" value="P:transmembrane transport"/>
    <property type="evidence" value="ECO:0007669"/>
    <property type="project" value="InterPro"/>
</dbReference>
<sequence length="306" mass="33406">MMATPPAASFGSDRGANQRKRAEWSMTLPLMAGLAIFAGYPLVYLVLLAFSRSDLGQQFQGFVGLENFDWALSGTNFSGSVGHAILFALIVSLVQLALGLYLAVILSKIVRGGRWLRTIVLLPLMTPPVMVGIAWKLILNPSGGWLNGILLRTGLIDAPISFFGNHDLAFPAIMLADTWQWTPLIVILCFAILQGVPHDVEEAAALDGAYPKRIFWTVTLPMIAPALLSVYLLRVIMALKTFDLVYTLTFGGPGNATNIATFEIWKTALREFDVGLAAAQTLMFAITVSVVTLPIVLLHNHLEKRR</sequence>
<gene>
    <name evidence="10" type="ORF">P73_1370</name>
</gene>
<evidence type="ECO:0000256" key="8">
    <source>
        <dbReference type="RuleBase" id="RU363032"/>
    </source>
</evidence>
<accession>A0A0B5DY45</accession>
<protein>
    <submittedName>
        <fullName evidence="10">ABC transporter permease</fullName>
    </submittedName>
</protein>
<evidence type="ECO:0000256" key="5">
    <source>
        <dbReference type="ARBA" id="ARBA00022692"/>
    </source>
</evidence>
<keyword evidence="11" id="KW-1185">Reference proteome</keyword>
<feature type="transmembrane region" description="Helical" evidence="8">
    <location>
        <begin position="213"/>
        <end position="233"/>
    </location>
</feature>
<dbReference type="PANTHER" id="PTHR43227">
    <property type="entry name" value="BLL4140 PROTEIN"/>
    <property type="match status" value="1"/>
</dbReference>
<feature type="domain" description="ABC transmembrane type-1" evidence="9">
    <location>
        <begin position="81"/>
        <end position="295"/>
    </location>
</feature>
<evidence type="ECO:0000256" key="4">
    <source>
        <dbReference type="ARBA" id="ARBA00022475"/>
    </source>
</evidence>
<feature type="transmembrane region" description="Helical" evidence="8">
    <location>
        <begin position="118"/>
        <end position="138"/>
    </location>
</feature>
<evidence type="ECO:0000256" key="6">
    <source>
        <dbReference type="ARBA" id="ARBA00022989"/>
    </source>
</evidence>
<dbReference type="InterPro" id="IPR000515">
    <property type="entry name" value="MetI-like"/>
</dbReference>
<dbReference type="AlphaFoldDB" id="A0A0B5DY45"/>
<dbReference type="Gene3D" id="1.10.3720.10">
    <property type="entry name" value="MetI-like"/>
    <property type="match status" value="1"/>
</dbReference>
<dbReference type="Proteomes" id="UP000031521">
    <property type="component" value="Chromosome"/>
</dbReference>
<reference evidence="10 11" key="1">
    <citation type="journal article" date="2014" name="Int. J. Syst. Evol. Microbiol.">
        <title>Celeribacter indicus sp. nov., a polycyclic aromatic hydrocarbon-degrading bacterium from deep-sea sediment and reclassification of Huaishuia halophila as Celeribacter halophilus comb. nov.</title>
        <authorList>
            <person name="Lai Q."/>
            <person name="Cao J."/>
            <person name="Yuan J."/>
            <person name="Li F."/>
            <person name="Shao Z."/>
        </authorList>
    </citation>
    <scope>NUCLEOTIDE SEQUENCE [LARGE SCALE GENOMIC DNA]</scope>
    <source>
        <strain evidence="10">P73</strain>
    </source>
</reference>
<dbReference type="InterPro" id="IPR035906">
    <property type="entry name" value="MetI-like_sf"/>
</dbReference>
<evidence type="ECO:0000259" key="9">
    <source>
        <dbReference type="PROSITE" id="PS50928"/>
    </source>
</evidence>
<dbReference type="EMBL" id="CP004393">
    <property type="protein sequence ID" value="AJE46085.1"/>
    <property type="molecule type" value="Genomic_DNA"/>
</dbReference>
<evidence type="ECO:0000256" key="7">
    <source>
        <dbReference type="ARBA" id="ARBA00023136"/>
    </source>
</evidence>
<feature type="transmembrane region" description="Helical" evidence="8">
    <location>
        <begin position="28"/>
        <end position="50"/>
    </location>
</feature>